<comment type="caution">
    <text evidence="15">The sequence shown here is derived from an EMBL/GenBank/DDBJ whole genome shotgun (WGS) entry which is preliminary data.</text>
</comment>
<dbReference type="InterPro" id="IPR022924">
    <property type="entry name" value="Cardiolipin_synthase"/>
</dbReference>
<feature type="domain" description="PLD phosphodiesterase" evidence="14">
    <location>
        <begin position="263"/>
        <end position="290"/>
    </location>
</feature>
<keyword evidence="3" id="KW-0444">Lipid biosynthesis</keyword>
<keyword evidence="16" id="KW-1185">Reference proteome</keyword>
<evidence type="ECO:0000256" key="11">
    <source>
        <dbReference type="ARBA" id="ARBA00023264"/>
    </source>
</evidence>
<keyword evidence="10" id="KW-0594">Phospholipid biosynthesis</keyword>
<evidence type="ECO:0000256" key="6">
    <source>
        <dbReference type="ARBA" id="ARBA00022737"/>
    </source>
</evidence>
<keyword evidence="6" id="KW-0677">Repeat</keyword>
<keyword evidence="9 13" id="KW-0472">Membrane</keyword>
<name>A0A7X6HDP2_9MICC</name>
<accession>A0A7X6HDP2</accession>
<dbReference type="PROSITE" id="PS50035">
    <property type="entry name" value="PLD"/>
    <property type="match status" value="2"/>
</dbReference>
<dbReference type="NCBIfam" id="TIGR04265">
    <property type="entry name" value="bac_cardiolipin"/>
    <property type="match status" value="1"/>
</dbReference>
<keyword evidence="5 13" id="KW-0812">Transmembrane</keyword>
<reference evidence="15 16" key="1">
    <citation type="submission" date="2020-04" db="EMBL/GenBank/DDBJ databases">
        <title>Arthrobacter sp. nov.</title>
        <authorList>
            <person name="Liu S."/>
        </authorList>
    </citation>
    <scope>NUCLEOTIDE SEQUENCE [LARGE SCALE GENOMIC DNA]</scope>
    <source>
        <strain evidence="15 16">E918</strain>
    </source>
</reference>
<dbReference type="Proteomes" id="UP000544090">
    <property type="component" value="Unassembled WGS sequence"/>
</dbReference>
<evidence type="ECO:0000256" key="2">
    <source>
        <dbReference type="ARBA" id="ARBA00022475"/>
    </source>
</evidence>
<dbReference type="Gene3D" id="3.30.870.10">
    <property type="entry name" value="Endonuclease Chain A"/>
    <property type="match status" value="2"/>
</dbReference>
<evidence type="ECO:0000256" key="3">
    <source>
        <dbReference type="ARBA" id="ARBA00022516"/>
    </source>
</evidence>
<dbReference type="CDD" id="cd09158">
    <property type="entry name" value="PLDc_EcCLS_like_2"/>
    <property type="match status" value="1"/>
</dbReference>
<keyword evidence="7 13" id="KW-1133">Transmembrane helix</keyword>
<keyword evidence="4" id="KW-0808">Transferase</keyword>
<keyword evidence="11" id="KW-1208">Phospholipid metabolism</keyword>
<evidence type="ECO:0000256" key="8">
    <source>
        <dbReference type="ARBA" id="ARBA00023098"/>
    </source>
</evidence>
<evidence type="ECO:0000256" key="7">
    <source>
        <dbReference type="ARBA" id="ARBA00022989"/>
    </source>
</evidence>
<evidence type="ECO:0000256" key="4">
    <source>
        <dbReference type="ARBA" id="ARBA00022679"/>
    </source>
</evidence>
<dbReference type="GO" id="GO:0032049">
    <property type="term" value="P:cardiolipin biosynthetic process"/>
    <property type="evidence" value="ECO:0007669"/>
    <property type="project" value="UniProtKB-UniRule"/>
</dbReference>
<evidence type="ECO:0000256" key="13">
    <source>
        <dbReference type="SAM" id="Phobius"/>
    </source>
</evidence>
<evidence type="ECO:0000313" key="16">
    <source>
        <dbReference type="Proteomes" id="UP000544090"/>
    </source>
</evidence>
<evidence type="ECO:0000256" key="1">
    <source>
        <dbReference type="ARBA" id="ARBA00004651"/>
    </source>
</evidence>
<dbReference type="Pfam" id="PF13396">
    <property type="entry name" value="PLDc_N"/>
    <property type="match status" value="1"/>
</dbReference>
<dbReference type="PANTHER" id="PTHR21248">
    <property type="entry name" value="CARDIOLIPIN SYNTHASE"/>
    <property type="match status" value="1"/>
</dbReference>
<proteinExistence type="predicted"/>
<evidence type="ECO:0000313" key="15">
    <source>
        <dbReference type="EMBL" id="NKX55241.1"/>
    </source>
</evidence>
<evidence type="ECO:0000256" key="5">
    <source>
        <dbReference type="ARBA" id="ARBA00022692"/>
    </source>
</evidence>
<dbReference type="EC" id="2.7.8.-" evidence="12"/>
<keyword evidence="2" id="KW-1003">Cell membrane</keyword>
<dbReference type="SUPFAM" id="SSF56024">
    <property type="entry name" value="Phospholipase D/nuclease"/>
    <property type="match status" value="2"/>
</dbReference>
<organism evidence="15 16">
    <name type="scientific">Arthrobacter mobilis</name>
    <dbReference type="NCBI Taxonomy" id="2724944"/>
    <lineage>
        <taxon>Bacteria</taxon>
        <taxon>Bacillati</taxon>
        <taxon>Actinomycetota</taxon>
        <taxon>Actinomycetes</taxon>
        <taxon>Micrococcales</taxon>
        <taxon>Micrococcaceae</taxon>
        <taxon>Arthrobacter</taxon>
    </lineage>
</organism>
<sequence length="531" mass="59665">MHSSLAAGAPLELAKAGEPRRVSLGTATPKAGGRGELRDVLWPLAGWGAFPNWVLVLFGILDMVIRLAALGIVPGNRRPTTAMAWLLAIFLIPLVGLPLFLMFGSYKLSSRRLRQQAEINQKVLEATRELKEPRSAMEAPTWVHSAAELNRTLGSFPVLDGNTVQLFADYRASIAAMTEAVRQAREYVNVEFYIMAKDEVTDELFEALQEAARRGVTVRLLFDHIGTLRVAGYRKFLRWLKQSGIQWHRMLPIFPVRGQWRRVDLRNHRKILVVDGHVAFTGSQNLIEPGYLRASSRRTGRGWVELMARLEGPIVTALNVVFATDWYSETDELLAHELFTPSSVTESGPMTCQVVPSGPGFEAENNLRLFNTLIYSAVERLSVCSPYFVPDDSLLYAITTAAQRGVDVELFVSEQGDQFLVHHAQRSYYQALLQAGVRIYLYPKPMVLHAKFLTVDGYVGVLGSSNLDMRSFSLNLEVSLMMLGDDIVPRLLEIADSYRKVSRELTLDEWARRPRGERYIDNVCRLTATLQ</sequence>
<protein>
    <recommendedName>
        <fullName evidence="12">Cardiolipin synthase</fullName>
        <ecNumber evidence="12">2.7.8.-</ecNumber>
    </recommendedName>
</protein>
<keyword evidence="8" id="KW-0443">Lipid metabolism</keyword>
<dbReference type="InterPro" id="IPR027379">
    <property type="entry name" value="CLS_N"/>
</dbReference>
<dbReference type="Pfam" id="PF13091">
    <property type="entry name" value="PLDc_2"/>
    <property type="match status" value="2"/>
</dbReference>
<evidence type="ECO:0000256" key="10">
    <source>
        <dbReference type="ARBA" id="ARBA00023209"/>
    </source>
</evidence>
<dbReference type="GO" id="GO:0005886">
    <property type="term" value="C:plasma membrane"/>
    <property type="evidence" value="ECO:0007669"/>
    <property type="project" value="UniProtKB-SubCell"/>
</dbReference>
<dbReference type="InterPro" id="IPR025202">
    <property type="entry name" value="PLD-like_dom"/>
</dbReference>
<dbReference type="InterPro" id="IPR001736">
    <property type="entry name" value="PLipase_D/transphosphatidylase"/>
</dbReference>
<gene>
    <name evidence="15" type="primary">cls</name>
    <name evidence="15" type="ORF">HGG74_11935</name>
</gene>
<feature type="transmembrane region" description="Helical" evidence="13">
    <location>
        <begin position="82"/>
        <end position="106"/>
    </location>
</feature>
<dbReference type="EMBL" id="JAAZSQ010000010">
    <property type="protein sequence ID" value="NKX55241.1"/>
    <property type="molecule type" value="Genomic_DNA"/>
</dbReference>
<comment type="subcellular location">
    <subcellularLocation>
        <location evidence="1">Cell membrane</location>
        <topology evidence="1">Multi-pass membrane protein</topology>
    </subcellularLocation>
</comment>
<dbReference type="AlphaFoldDB" id="A0A7X6HDP2"/>
<evidence type="ECO:0000256" key="9">
    <source>
        <dbReference type="ARBA" id="ARBA00023136"/>
    </source>
</evidence>
<dbReference type="SMART" id="SM00155">
    <property type="entry name" value="PLDc"/>
    <property type="match status" value="2"/>
</dbReference>
<dbReference type="PANTHER" id="PTHR21248:SF22">
    <property type="entry name" value="PHOSPHOLIPASE D"/>
    <property type="match status" value="1"/>
</dbReference>
<evidence type="ECO:0000259" key="14">
    <source>
        <dbReference type="PROSITE" id="PS50035"/>
    </source>
</evidence>
<dbReference type="GO" id="GO:0008808">
    <property type="term" value="F:cardiolipin synthase activity"/>
    <property type="evidence" value="ECO:0007669"/>
    <property type="project" value="UniProtKB-UniRule"/>
</dbReference>
<evidence type="ECO:0000256" key="12">
    <source>
        <dbReference type="NCBIfam" id="TIGR04265"/>
    </source>
</evidence>
<feature type="domain" description="PLD phosphodiesterase" evidence="14">
    <location>
        <begin position="444"/>
        <end position="471"/>
    </location>
</feature>